<accession>B3FIY9</accession>
<sequence length="441" mass="48207">MSQTLASYNAILPAFSIVADDDGRLSQKNPLGTLAPLSIGGQRLVLPSKAWLKKGFGEDHVPFHPLCEVMSREGTSPVIQLLQRQAKAVISYNVFSLLQGLMKVAVDKESHKDLPIECTDFLKKLSNADKTTAELLDKLLSAATKKNRLLTVYLKNGGKFDGKKVNRSAIIRFPIMEDLQADQTNTNVLGVTIPKKQRPTLIALFKLVLPFGDNPEEYSFGTVARVAPYYTALLTAYHKIATVLNQSINTYGEKLNIPVRPIELFDLDCIDEFSKIYNELPALNGNEGTTKEQDLEASETVVPKKQLRATETVAQVARNENKPVETLTEALVTRGSNGASMDDFMKAINPQPQFNQYPQATPPSNGYFPQGQFPQHNGFNNVTGYGNNGYPTQQPPVGNPYAPIPTAAPWEQQQQGSWGGGPANPFMAATATGRGNGMGLI</sequence>
<gene>
    <name evidence="1" type="ORF">201phi2-1p126</name>
</gene>
<proteinExistence type="predicted"/>
<reference evidence="1 2" key="1">
    <citation type="journal article" date="2008" name="Virology">
        <title>Characterization of Pseudomonas chlororaphis myovirus 201varphi2-1 via genomic sequencing, mass spectrometry, and electron microscopy.</title>
        <authorList>
            <person name="Thomas J.A."/>
            <person name="Rolando M.R."/>
            <person name="Carroll C.A."/>
            <person name="Shen P.S."/>
            <person name="Belnap D.M."/>
            <person name="Weintraub S.T."/>
            <person name="Serwer P."/>
            <person name="Hardies S.C."/>
        </authorList>
    </citation>
    <scope>NUCLEOTIDE SEQUENCE</scope>
</reference>
<dbReference type="Proteomes" id="UP000002421">
    <property type="component" value="Segment"/>
</dbReference>
<dbReference type="KEGG" id="vg:6372675"/>
<organismHost>
    <name type="scientific">Pseudomonas chlororaphis</name>
    <dbReference type="NCBI Taxonomy" id="587753"/>
</organismHost>
<keyword evidence="2" id="KW-1185">Reference proteome</keyword>
<dbReference type="RefSeq" id="YP_001956850.1">
    <property type="nucleotide sequence ID" value="NC_010821.1"/>
</dbReference>
<organism evidence="1 2">
    <name type="scientific">Pseudomonas phage 201phi2-1</name>
    <name type="common">Pseudomonas chlororaphis phage 201phi2-1</name>
    <dbReference type="NCBI Taxonomy" id="198110"/>
    <lineage>
        <taxon>Viruses</taxon>
        <taxon>Duplodnaviria</taxon>
        <taxon>Heunggongvirae</taxon>
        <taxon>Uroviricota</taxon>
        <taxon>Caudoviricetes</taxon>
        <taxon>Chimalliviridae</taxon>
        <taxon>Serwervirus</taxon>
        <taxon>Serwervirus 201phi21</taxon>
    </lineage>
</organism>
<evidence type="ECO:0000313" key="1">
    <source>
        <dbReference type="EMBL" id="ABY62958.1"/>
    </source>
</evidence>
<dbReference type="EMBL" id="EU197055">
    <property type="protein sequence ID" value="ABY62958.1"/>
    <property type="molecule type" value="Genomic_DNA"/>
</dbReference>
<name>B3FIY9_BP201</name>
<protein>
    <submittedName>
        <fullName evidence="1">Uncharacterized protein</fullName>
    </submittedName>
</protein>
<evidence type="ECO:0000313" key="2">
    <source>
        <dbReference type="Proteomes" id="UP000002421"/>
    </source>
</evidence>
<dbReference type="OrthoDB" id="12821at10239"/>